<dbReference type="EMBL" id="KN831801">
    <property type="protein sequence ID" value="KIM36967.1"/>
    <property type="molecule type" value="Genomic_DNA"/>
</dbReference>
<accession>A0A0C2Y7F8</accession>
<reference evidence="2 3" key="1">
    <citation type="submission" date="2014-04" db="EMBL/GenBank/DDBJ databases">
        <authorList>
            <consortium name="DOE Joint Genome Institute"/>
            <person name="Kuo A."/>
            <person name="Gay G."/>
            <person name="Dore J."/>
            <person name="Kohler A."/>
            <person name="Nagy L.G."/>
            <person name="Floudas D."/>
            <person name="Copeland A."/>
            <person name="Barry K.W."/>
            <person name="Cichocki N."/>
            <person name="Veneault-Fourrey C."/>
            <person name="LaButti K."/>
            <person name="Lindquist E.A."/>
            <person name="Lipzen A."/>
            <person name="Lundell T."/>
            <person name="Morin E."/>
            <person name="Murat C."/>
            <person name="Sun H."/>
            <person name="Tunlid A."/>
            <person name="Henrissat B."/>
            <person name="Grigoriev I.V."/>
            <person name="Hibbett D.S."/>
            <person name="Martin F."/>
            <person name="Nordberg H.P."/>
            <person name="Cantor M.N."/>
            <person name="Hua S.X."/>
        </authorList>
    </citation>
    <scope>NUCLEOTIDE SEQUENCE [LARGE SCALE GENOMIC DNA]</scope>
    <source>
        <strain evidence="3">h7</strain>
    </source>
</reference>
<proteinExistence type="predicted"/>
<dbReference type="AlphaFoldDB" id="A0A0C2Y7F8"/>
<dbReference type="HOGENOM" id="CLU_2483615_0_0_1"/>
<gene>
    <name evidence="2" type="ORF">M413DRAFT_282934</name>
</gene>
<evidence type="ECO:0000313" key="2">
    <source>
        <dbReference type="EMBL" id="KIM36967.1"/>
    </source>
</evidence>
<reference evidence="3" key="2">
    <citation type="submission" date="2015-01" db="EMBL/GenBank/DDBJ databases">
        <title>Evolutionary Origins and Diversification of the Mycorrhizal Mutualists.</title>
        <authorList>
            <consortium name="DOE Joint Genome Institute"/>
            <consortium name="Mycorrhizal Genomics Consortium"/>
            <person name="Kohler A."/>
            <person name="Kuo A."/>
            <person name="Nagy L.G."/>
            <person name="Floudas D."/>
            <person name="Copeland A."/>
            <person name="Barry K.W."/>
            <person name="Cichocki N."/>
            <person name="Veneault-Fourrey C."/>
            <person name="LaButti K."/>
            <person name="Lindquist E.A."/>
            <person name="Lipzen A."/>
            <person name="Lundell T."/>
            <person name="Morin E."/>
            <person name="Murat C."/>
            <person name="Riley R."/>
            <person name="Ohm R."/>
            <person name="Sun H."/>
            <person name="Tunlid A."/>
            <person name="Henrissat B."/>
            <person name="Grigoriev I.V."/>
            <person name="Hibbett D.S."/>
            <person name="Martin F."/>
        </authorList>
    </citation>
    <scope>NUCLEOTIDE SEQUENCE [LARGE SCALE GENOMIC DNA]</scope>
    <source>
        <strain evidence="3">h7</strain>
    </source>
</reference>
<keyword evidence="3" id="KW-1185">Reference proteome</keyword>
<name>A0A0C2Y7F8_HEBCY</name>
<organism evidence="2 3">
    <name type="scientific">Hebeloma cylindrosporum</name>
    <dbReference type="NCBI Taxonomy" id="76867"/>
    <lineage>
        <taxon>Eukaryota</taxon>
        <taxon>Fungi</taxon>
        <taxon>Dikarya</taxon>
        <taxon>Basidiomycota</taxon>
        <taxon>Agaricomycotina</taxon>
        <taxon>Agaricomycetes</taxon>
        <taxon>Agaricomycetidae</taxon>
        <taxon>Agaricales</taxon>
        <taxon>Agaricineae</taxon>
        <taxon>Hymenogastraceae</taxon>
        <taxon>Hebeloma</taxon>
    </lineage>
</organism>
<evidence type="ECO:0000313" key="3">
    <source>
        <dbReference type="Proteomes" id="UP000053424"/>
    </source>
</evidence>
<sequence length="87" mass="10223">MASSRRDMHRGIHYHPINIYILIYNRDYAELQPWPPRGMDRFNTTQSLTYHSDPKKNDSTPCSVVAGTNITSRAERKKKNTRCWKKA</sequence>
<dbReference type="Proteomes" id="UP000053424">
    <property type="component" value="Unassembled WGS sequence"/>
</dbReference>
<evidence type="ECO:0000256" key="1">
    <source>
        <dbReference type="SAM" id="MobiDB-lite"/>
    </source>
</evidence>
<protein>
    <submittedName>
        <fullName evidence="2">Uncharacterized protein</fullName>
    </submittedName>
</protein>
<feature type="region of interest" description="Disordered" evidence="1">
    <location>
        <begin position="43"/>
        <end position="64"/>
    </location>
</feature>